<reference evidence="1 2" key="1">
    <citation type="journal article" date="2018" name="Front. Plant Sci.">
        <title>Red Clover (Trifolium pratense) and Zigzag Clover (T. medium) - A Picture of Genomic Similarities and Differences.</title>
        <authorList>
            <person name="Dluhosova J."/>
            <person name="Istvanek J."/>
            <person name="Nedelnik J."/>
            <person name="Repkova J."/>
        </authorList>
    </citation>
    <scope>NUCLEOTIDE SEQUENCE [LARGE SCALE GENOMIC DNA]</scope>
    <source>
        <strain evidence="2">cv. 10/8</strain>
        <tissue evidence="1">Leaf</tissue>
    </source>
</reference>
<dbReference type="Proteomes" id="UP000265520">
    <property type="component" value="Unassembled WGS sequence"/>
</dbReference>
<evidence type="ECO:0000313" key="1">
    <source>
        <dbReference type="EMBL" id="MCI70629.1"/>
    </source>
</evidence>
<protein>
    <submittedName>
        <fullName evidence="1">Replication factor A protein</fullName>
    </submittedName>
</protein>
<comment type="caution">
    <text evidence="1">The sequence shown here is derived from an EMBL/GenBank/DDBJ whole genome shotgun (WGS) entry which is preliminary data.</text>
</comment>
<keyword evidence="2" id="KW-1185">Reference proteome</keyword>
<sequence>MHPKKKIDDLLELVEDGIFAVYGVVTGIIGGEEWWYLACKCHKAVIPDSVAYYCNSCVKHIFQVVPRYVWFILLESML</sequence>
<dbReference type="EMBL" id="LXQA010779539">
    <property type="protein sequence ID" value="MCI70629.1"/>
    <property type="molecule type" value="Genomic_DNA"/>
</dbReference>
<name>A0A392UAT0_9FABA</name>
<dbReference type="SUPFAM" id="SSF50249">
    <property type="entry name" value="Nucleic acid-binding proteins"/>
    <property type="match status" value="1"/>
</dbReference>
<organism evidence="1 2">
    <name type="scientific">Trifolium medium</name>
    <dbReference type="NCBI Taxonomy" id="97028"/>
    <lineage>
        <taxon>Eukaryota</taxon>
        <taxon>Viridiplantae</taxon>
        <taxon>Streptophyta</taxon>
        <taxon>Embryophyta</taxon>
        <taxon>Tracheophyta</taxon>
        <taxon>Spermatophyta</taxon>
        <taxon>Magnoliopsida</taxon>
        <taxon>eudicotyledons</taxon>
        <taxon>Gunneridae</taxon>
        <taxon>Pentapetalae</taxon>
        <taxon>rosids</taxon>
        <taxon>fabids</taxon>
        <taxon>Fabales</taxon>
        <taxon>Fabaceae</taxon>
        <taxon>Papilionoideae</taxon>
        <taxon>50 kb inversion clade</taxon>
        <taxon>NPAAA clade</taxon>
        <taxon>Hologalegina</taxon>
        <taxon>IRL clade</taxon>
        <taxon>Trifolieae</taxon>
        <taxon>Trifolium</taxon>
    </lineage>
</organism>
<dbReference type="AlphaFoldDB" id="A0A392UAT0"/>
<dbReference type="InterPro" id="IPR012340">
    <property type="entry name" value="NA-bd_OB-fold"/>
</dbReference>
<evidence type="ECO:0000313" key="2">
    <source>
        <dbReference type="Proteomes" id="UP000265520"/>
    </source>
</evidence>
<proteinExistence type="predicted"/>
<accession>A0A392UAT0</accession>
<dbReference type="Gene3D" id="2.40.50.140">
    <property type="entry name" value="Nucleic acid-binding proteins"/>
    <property type="match status" value="1"/>
</dbReference>